<evidence type="ECO:0000259" key="1">
    <source>
        <dbReference type="SMART" id="SM01321"/>
    </source>
</evidence>
<dbReference type="InterPro" id="IPR002686">
    <property type="entry name" value="Transposase_17"/>
</dbReference>
<dbReference type="GO" id="GO:0006313">
    <property type="term" value="P:DNA transposition"/>
    <property type="evidence" value="ECO:0007669"/>
    <property type="project" value="InterPro"/>
</dbReference>
<name>A0A1I2CBQ7_9BACT</name>
<dbReference type="SMART" id="SM01321">
    <property type="entry name" value="Y1_Tnp"/>
    <property type="match status" value="1"/>
</dbReference>
<organism evidence="2 3">
    <name type="scientific">Sunxiuqinia elliptica</name>
    <dbReference type="NCBI Taxonomy" id="655355"/>
    <lineage>
        <taxon>Bacteria</taxon>
        <taxon>Pseudomonadati</taxon>
        <taxon>Bacteroidota</taxon>
        <taxon>Bacteroidia</taxon>
        <taxon>Marinilabiliales</taxon>
        <taxon>Prolixibacteraceae</taxon>
        <taxon>Sunxiuqinia</taxon>
    </lineage>
</organism>
<protein>
    <recommendedName>
        <fullName evidence="1">Transposase IS200-like domain-containing protein</fullName>
    </recommendedName>
</protein>
<dbReference type="InterPro" id="IPR052715">
    <property type="entry name" value="RAYT_transposase"/>
</dbReference>
<sequence>MDKFQHKYRIPSARLQNWDYGSNASYFVTICTHNRVSYFGHTNNHKMVLSETGNIAQQYWLTIPTHFAFIELGAFVIMPNHVHGILIFNKPENNQTSGHENSGMNAPNAIDGGLLETPKLGVSNRQTAAASEKWKPGTLGVIINQYKRVVTINARKINSDFAWQSRFHDHIIRNNQSFQRISNYIRNNPANWENDQFNPFSNNPGKS</sequence>
<dbReference type="GO" id="GO:0004803">
    <property type="term" value="F:transposase activity"/>
    <property type="evidence" value="ECO:0007669"/>
    <property type="project" value="InterPro"/>
</dbReference>
<dbReference type="PANTHER" id="PTHR36966:SF1">
    <property type="entry name" value="REP-ASSOCIATED TYROSINE TRANSPOSASE"/>
    <property type="match status" value="1"/>
</dbReference>
<proteinExistence type="predicted"/>
<dbReference type="GO" id="GO:0043565">
    <property type="term" value="F:sequence-specific DNA binding"/>
    <property type="evidence" value="ECO:0007669"/>
    <property type="project" value="TreeGrafter"/>
</dbReference>
<dbReference type="PANTHER" id="PTHR36966">
    <property type="entry name" value="REP-ASSOCIATED TYROSINE TRANSPOSASE"/>
    <property type="match status" value="1"/>
</dbReference>
<dbReference type="EMBL" id="FONW01000001">
    <property type="protein sequence ID" value="SFE65787.1"/>
    <property type="molecule type" value="Genomic_DNA"/>
</dbReference>
<evidence type="ECO:0000313" key="3">
    <source>
        <dbReference type="Proteomes" id="UP000198964"/>
    </source>
</evidence>
<gene>
    <name evidence="2" type="ORF">SAMN05216283_101686</name>
</gene>
<dbReference type="RefSeq" id="WP_093918400.1">
    <property type="nucleotide sequence ID" value="NZ_FONW01000001.1"/>
</dbReference>
<keyword evidence="3" id="KW-1185">Reference proteome</keyword>
<dbReference type="Proteomes" id="UP000198964">
    <property type="component" value="Unassembled WGS sequence"/>
</dbReference>
<accession>A0A1I2CBQ7</accession>
<dbReference type="InterPro" id="IPR036515">
    <property type="entry name" value="Transposase_17_sf"/>
</dbReference>
<dbReference type="AlphaFoldDB" id="A0A1I2CBQ7"/>
<dbReference type="SUPFAM" id="SSF143422">
    <property type="entry name" value="Transposase IS200-like"/>
    <property type="match status" value="1"/>
</dbReference>
<evidence type="ECO:0000313" key="2">
    <source>
        <dbReference type="EMBL" id="SFE65787.1"/>
    </source>
</evidence>
<reference evidence="2 3" key="1">
    <citation type="submission" date="2016-10" db="EMBL/GenBank/DDBJ databases">
        <authorList>
            <person name="de Groot N.N."/>
        </authorList>
    </citation>
    <scope>NUCLEOTIDE SEQUENCE [LARGE SCALE GENOMIC DNA]</scope>
    <source>
        <strain evidence="2 3">CGMCC 1.9156</strain>
    </source>
</reference>
<dbReference type="Gene3D" id="3.30.70.1290">
    <property type="entry name" value="Transposase IS200-like"/>
    <property type="match status" value="1"/>
</dbReference>
<feature type="domain" description="Transposase IS200-like" evidence="1">
    <location>
        <begin position="21"/>
        <end position="188"/>
    </location>
</feature>